<reference evidence="2 3" key="1">
    <citation type="submission" date="2018-11" db="EMBL/GenBank/DDBJ databases">
        <authorList>
            <person name="Da X."/>
        </authorList>
    </citation>
    <scope>NUCLEOTIDE SEQUENCE [LARGE SCALE GENOMIC DNA]</scope>
    <source>
        <strain evidence="2 3">S14-144</strain>
    </source>
</reference>
<dbReference type="AlphaFoldDB" id="A0A3G8ZVP7"/>
<sequence length="128" mass="13867">MDIRALRLLIGFRPRATIRIVALRILVRREWALGVLALGVLRVVVLEVRALGVLRVRSLGVLTLRVRALGVLALCTWLPAQGGAGLGSIGGASFTGSAYRLWALVLPGGWTALWALIPKALIKVRRWG</sequence>
<dbReference type="KEGG" id="nak:EH165_10735"/>
<feature type="transmembrane region" description="Helical" evidence="1">
    <location>
        <begin position="59"/>
        <end position="79"/>
    </location>
</feature>
<keyword evidence="1" id="KW-1133">Transmembrane helix</keyword>
<accession>A0A3G8ZVP7</accession>
<dbReference type="Proteomes" id="UP000268084">
    <property type="component" value="Chromosome"/>
</dbReference>
<keyword evidence="3" id="KW-1185">Reference proteome</keyword>
<name>A0A3G8ZVP7_9ACTN</name>
<evidence type="ECO:0000313" key="3">
    <source>
        <dbReference type="Proteomes" id="UP000268084"/>
    </source>
</evidence>
<gene>
    <name evidence="2" type="ORF">EH165_10735</name>
</gene>
<keyword evidence="1" id="KW-0472">Membrane</keyword>
<dbReference type="EMBL" id="CP034170">
    <property type="protein sequence ID" value="AZI58534.1"/>
    <property type="molecule type" value="Genomic_DNA"/>
</dbReference>
<feature type="transmembrane region" description="Helical" evidence="1">
    <location>
        <begin position="31"/>
        <end position="52"/>
    </location>
</feature>
<protein>
    <submittedName>
        <fullName evidence="2">Uncharacterized protein</fullName>
    </submittedName>
</protein>
<evidence type="ECO:0000256" key="1">
    <source>
        <dbReference type="SAM" id="Phobius"/>
    </source>
</evidence>
<organism evidence="2 3">
    <name type="scientific">Nakamurella antarctica</name>
    <dbReference type="NCBI Taxonomy" id="1902245"/>
    <lineage>
        <taxon>Bacteria</taxon>
        <taxon>Bacillati</taxon>
        <taxon>Actinomycetota</taxon>
        <taxon>Actinomycetes</taxon>
        <taxon>Nakamurellales</taxon>
        <taxon>Nakamurellaceae</taxon>
        <taxon>Nakamurella</taxon>
    </lineage>
</organism>
<dbReference type="RefSeq" id="WP_124799443.1">
    <property type="nucleotide sequence ID" value="NZ_CP034170.1"/>
</dbReference>
<proteinExistence type="predicted"/>
<keyword evidence="1" id="KW-0812">Transmembrane</keyword>
<evidence type="ECO:0000313" key="2">
    <source>
        <dbReference type="EMBL" id="AZI58534.1"/>
    </source>
</evidence>
<reference evidence="2 3" key="2">
    <citation type="submission" date="2018-12" db="EMBL/GenBank/DDBJ databases">
        <title>Nakamurella antarcticus sp. nov., isolated from Antarctica South Shetland Islands soil.</title>
        <authorList>
            <person name="Peng F."/>
        </authorList>
    </citation>
    <scope>NUCLEOTIDE SEQUENCE [LARGE SCALE GENOMIC DNA]</scope>
    <source>
        <strain evidence="2 3">S14-144</strain>
    </source>
</reference>
<feature type="transmembrane region" description="Helical" evidence="1">
    <location>
        <begin position="99"/>
        <end position="117"/>
    </location>
</feature>